<feature type="domain" description="Metallo-beta-lactamase" evidence="2">
    <location>
        <begin position="45"/>
        <end position="232"/>
    </location>
</feature>
<dbReference type="PROSITE" id="PS51318">
    <property type="entry name" value="TAT"/>
    <property type="match status" value="1"/>
</dbReference>
<keyword evidence="1" id="KW-0732">Signal</keyword>
<proteinExistence type="predicted"/>
<feature type="signal peptide" evidence="1">
    <location>
        <begin position="1"/>
        <end position="27"/>
    </location>
</feature>
<feature type="chain" id="PRO_5046869069" evidence="1">
    <location>
        <begin position="28"/>
        <end position="298"/>
    </location>
</feature>
<organism evidence="3 4">
    <name type="scientific">Labrys neptuniae</name>
    <dbReference type="NCBI Taxonomy" id="376174"/>
    <lineage>
        <taxon>Bacteria</taxon>
        <taxon>Pseudomonadati</taxon>
        <taxon>Pseudomonadota</taxon>
        <taxon>Alphaproteobacteria</taxon>
        <taxon>Hyphomicrobiales</taxon>
        <taxon>Xanthobacteraceae</taxon>
        <taxon>Labrys</taxon>
    </lineage>
</organism>
<dbReference type="CDD" id="cd07739">
    <property type="entry name" value="metallo-hydrolase-like_MBL-fold"/>
    <property type="match status" value="1"/>
</dbReference>
<evidence type="ECO:0000259" key="2">
    <source>
        <dbReference type="SMART" id="SM00849"/>
    </source>
</evidence>
<dbReference type="Proteomes" id="UP001555786">
    <property type="component" value="Unassembled WGS sequence"/>
</dbReference>
<dbReference type="PANTHER" id="PTHR42951:SF14">
    <property type="entry name" value="METALLO-BETA-LACTAMASE SUPERFAMILY PROTEIN"/>
    <property type="match status" value="1"/>
</dbReference>
<dbReference type="RefSeq" id="WP_367623730.1">
    <property type="nucleotide sequence ID" value="NZ_JBFNQD010000002.1"/>
</dbReference>
<dbReference type="InterPro" id="IPR036866">
    <property type="entry name" value="RibonucZ/Hydroxyglut_hydro"/>
</dbReference>
<dbReference type="EMBL" id="JBFNQD010000002">
    <property type="protein sequence ID" value="MEW9305790.1"/>
    <property type="molecule type" value="Genomic_DNA"/>
</dbReference>
<dbReference type="SMART" id="SM00849">
    <property type="entry name" value="Lactamase_B"/>
    <property type="match status" value="1"/>
</dbReference>
<dbReference type="Pfam" id="PF00753">
    <property type="entry name" value="Lactamase_B"/>
    <property type="match status" value="1"/>
</dbReference>
<reference evidence="3 4" key="1">
    <citation type="submission" date="2024-07" db="EMBL/GenBank/DDBJ databases">
        <title>Description of Labrys sedimenti sp. nov., isolated from a diclofenac-degrading enrichment culture.</title>
        <authorList>
            <person name="Tancsics A."/>
            <person name="Csepanyi A."/>
        </authorList>
    </citation>
    <scope>NUCLEOTIDE SEQUENCE [LARGE SCALE GENOMIC DNA]</scope>
    <source>
        <strain evidence="3 4">LMG 23578</strain>
    </source>
</reference>
<name>A0ABV3PJI7_9HYPH</name>
<protein>
    <submittedName>
        <fullName evidence="3">MBL fold metallo-hydrolase</fullName>
    </submittedName>
</protein>
<sequence length="298" mass="31949">MISRRDTIKLAALFGAGALFPLAPAEAAGGKLAWRAFQADEAGFSRMPVLLTGRKEAILLDGGFTLSDGRKLAEAIKASGRTLTTIYVSCPDPDYYFSLRPVVEAFSAAKVIAKPVTVASIKASVQGKLEVWGPKLGDNGPRNLAEVVIPTPSDLTALDLEGHRIEIVEVPDMHDRRYLWVPDLKAVFGGVLVSSGGHVWLADNADAASRQAWLRALDAIAARKPKIVVPAHHAERAPEGLAAVKFTRDYIAAFNREAEKAKDSAALIEAMKALYPKLGGLDSLDLSAKVVKGEMKWG</sequence>
<accession>A0ABV3PJI7</accession>
<dbReference type="PANTHER" id="PTHR42951">
    <property type="entry name" value="METALLO-BETA-LACTAMASE DOMAIN-CONTAINING"/>
    <property type="match status" value="1"/>
</dbReference>
<evidence type="ECO:0000313" key="4">
    <source>
        <dbReference type="Proteomes" id="UP001555786"/>
    </source>
</evidence>
<evidence type="ECO:0000313" key="3">
    <source>
        <dbReference type="EMBL" id="MEW9305790.1"/>
    </source>
</evidence>
<dbReference type="Gene3D" id="3.60.15.10">
    <property type="entry name" value="Ribonuclease Z/Hydroxyacylglutathione hydrolase-like"/>
    <property type="match status" value="1"/>
</dbReference>
<dbReference type="SUPFAM" id="SSF56281">
    <property type="entry name" value="Metallo-hydrolase/oxidoreductase"/>
    <property type="match status" value="1"/>
</dbReference>
<dbReference type="InterPro" id="IPR050855">
    <property type="entry name" value="NDM-1-like"/>
</dbReference>
<dbReference type="InterPro" id="IPR006311">
    <property type="entry name" value="TAT_signal"/>
</dbReference>
<evidence type="ECO:0000256" key="1">
    <source>
        <dbReference type="SAM" id="SignalP"/>
    </source>
</evidence>
<keyword evidence="4" id="KW-1185">Reference proteome</keyword>
<comment type="caution">
    <text evidence="3">The sequence shown here is derived from an EMBL/GenBank/DDBJ whole genome shotgun (WGS) entry which is preliminary data.</text>
</comment>
<gene>
    <name evidence="3" type="ORF">ABXS05_09605</name>
</gene>
<dbReference type="InterPro" id="IPR001279">
    <property type="entry name" value="Metallo-B-lactamas"/>
</dbReference>